<evidence type="ECO:0000256" key="1">
    <source>
        <dbReference type="SAM" id="MobiDB-lite"/>
    </source>
</evidence>
<evidence type="ECO:0000313" key="3">
    <source>
        <dbReference type="Proteomes" id="UP001499841"/>
    </source>
</evidence>
<dbReference type="Proteomes" id="UP001499841">
    <property type="component" value="Unassembled WGS sequence"/>
</dbReference>
<dbReference type="PROSITE" id="PS51257">
    <property type="entry name" value="PROKAR_LIPOPROTEIN"/>
    <property type="match status" value="1"/>
</dbReference>
<dbReference type="EMBL" id="BAABBA010000008">
    <property type="protein sequence ID" value="GAA4287535.1"/>
    <property type="molecule type" value="Genomic_DNA"/>
</dbReference>
<protein>
    <recommendedName>
        <fullName evidence="4">Lipoprotein</fullName>
    </recommendedName>
</protein>
<dbReference type="RefSeq" id="WP_345040316.1">
    <property type="nucleotide sequence ID" value="NZ_BAABBA010000008.1"/>
</dbReference>
<organism evidence="2 3">
    <name type="scientific">Georgenia daeguensis</name>
    <dbReference type="NCBI Taxonomy" id="908355"/>
    <lineage>
        <taxon>Bacteria</taxon>
        <taxon>Bacillati</taxon>
        <taxon>Actinomycetota</taxon>
        <taxon>Actinomycetes</taxon>
        <taxon>Micrococcales</taxon>
        <taxon>Bogoriellaceae</taxon>
        <taxon>Georgenia</taxon>
    </lineage>
</organism>
<accession>A0ABP8EU86</accession>
<feature type="compositionally biased region" description="Low complexity" evidence="1">
    <location>
        <begin position="35"/>
        <end position="44"/>
    </location>
</feature>
<sequence>MDARILRAAGAAVLLAACTGPPDGATEPSPPPDMPTATADAGPPTRSPEQELSEFLAESGDFIPSAHPGLLVVTREGFAEVADDGTVDRTRLVPPPAEGHEWKCLTEGGPGTVVCLGLGDSRRFEPAPGPRCPAAQLERHRVGHSVVTHRTYGPDGRLTQQITHQTYGEHYTIPGTDLRTEGATDVFVVDDLAPDASTVRTRRVLGTESYQYSLPGELIWVNHGELRIEDPDGAARVTVVSGRWDRVDDPEGARERLCAAFG</sequence>
<reference evidence="3" key="1">
    <citation type="journal article" date="2019" name="Int. J. Syst. Evol. Microbiol.">
        <title>The Global Catalogue of Microorganisms (GCM) 10K type strain sequencing project: providing services to taxonomists for standard genome sequencing and annotation.</title>
        <authorList>
            <consortium name="The Broad Institute Genomics Platform"/>
            <consortium name="The Broad Institute Genome Sequencing Center for Infectious Disease"/>
            <person name="Wu L."/>
            <person name="Ma J."/>
        </authorList>
    </citation>
    <scope>NUCLEOTIDE SEQUENCE [LARGE SCALE GENOMIC DNA]</scope>
    <source>
        <strain evidence="3">JCM 17459</strain>
    </source>
</reference>
<proteinExistence type="predicted"/>
<name>A0ABP8EU86_9MICO</name>
<gene>
    <name evidence="2" type="ORF">GCM10022262_18940</name>
</gene>
<evidence type="ECO:0000313" key="2">
    <source>
        <dbReference type="EMBL" id="GAA4287535.1"/>
    </source>
</evidence>
<comment type="caution">
    <text evidence="2">The sequence shown here is derived from an EMBL/GenBank/DDBJ whole genome shotgun (WGS) entry which is preliminary data.</text>
</comment>
<feature type="region of interest" description="Disordered" evidence="1">
    <location>
        <begin position="19"/>
        <end position="50"/>
    </location>
</feature>
<evidence type="ECO:0008006" key="4">
    <source>
        <dbReference type="Google" id="ProtNLM"/>
    </source>
</evidence>
<keyword evidence="3" id="KW-1185">Reference proteome</keyword>